<dbReference type="Proteomes" id="UP000182375">
    <property type="component" value="Unassembled WGS sequence"/>
</dbReference>
<keyword evidence="4" id="KW-0547">Nucleotide-binding</keyword>
<dbReference type="InterPro" id="IPR043760">
    <property type="entry name" value="PycTM_dom"/>
</dbReference>
<accession>A0A1H5K280</accession>
<feature type="transmembrane region" description="Helical" evidence="8">
    <location>
        <begin position="69"/>
        <end position="92"/>
    </location>
</feature>
<dbReference type="AlphaFoldDB" id="A0A1H5K280"/>
<dbReference type="EMBL" id="FNTD01000005">
    <property type="protein sequence ID" value="SEE58912.1"/>
    <property type="molecule type" value="Genomic_DNA"/>
</dbReference>
<evidence type="ECO:0000256" key="4">
    <source>
        <dbReference type="ARBA" id="ARBA00022741"/>
    </source>
</evidence>
<reference evidence="10 11" key="1">
    <citation type="submission" date="2016-10" db="EMBL/GenBank/DDBJ databases">
        <authorList>
            <person name="de Groot N.N."/>
        </authorList>
    </citation>
    <scope>NUCLEOTIDE SEQUENCE [LARGE SCALE GENOMIC DNA]</scope>
    <source>
        <strain evidence="10 11">DSM 40306</strain>
    </source>
</reference>
<dbReference type="RefSeq" id="WP_244175071.1">
    <property type="nucleotide sequence ID" value="NZ_FNTD01000005.1"/>
</dbReference>
<feature type="transmembrane region" description="Helical" evidence="8">
    <location>
        <begin position="45"/>
        <end position="63"/>
    </location>
</feature>
<evidence type="ECO:0000256" key="1">
    <source>
        <dbReference type="ARBA" id="ARBA00004236"/>
    </source>
</evidence>
<keyword evidence="2" id="KW-1003">Cell membrane</keyword>
<keyword evidence="6" id="KW-0051">Antiviral defense</keyword>
<evidence type="ECO:0000256" key="8">
    <source>
        <dbReference type="SAM" id="Phobius"/>
    </source>
</evidence>
<sequence>MEHQPQAASLNELLARRATASSAHLQQACTDVVTEISRTDSKASALLTAFGIPLAVLIAVVPGHGLSTLAAVLVGLSALGLVAAMLVVLLAVRPRLGGNVSGSYLHWAACTPEEVHADITVERTAERIVALSRIAAAKYRALKLAIDITAGALLALLLALAAALTHA</sequence>
<comment type="subcellular location">
    <subcellularLocation>
        <location evidence="1">Cell membrane</location>
    </subcellularLocation>
</comment>
<evidence type="ECO:0000256" key="3">
    <source>
        <dbReference type="ARBA" id="ARBA00022692"/>
    </source>
</evidence>
<feature type="transmembrane region" description="Helical" evidence="8">
    <location>
        <begin position="144"/>
        <end position="164"/>
    </location>
</feature>
<protein>
    <recommendedName>
        <fullName evidence="9">Pycsar effector protein domain-containing protein</fullName>
    </recommendedName>
</protein>
<proteinExistence type="predicted"/>
<evidence type="ECO:0000313" key="10">
    <source>
        <dbReference type="EMBL" id="SEE58912.1"/>
    </source>
</evidence>
<dbReference type="STRING" id="67331.SAMN04490357_7671"/>
<gene>
    <name evidence="10" type="ORF">SAMN04490357_7671</name>
</gene>
<dbReference type="GO" id="GO:0051607">
    <property type="term" value="P:defense response to virus"/>
    <property type="evidence" value="ECO:0007669"/>
    <property type="project" value="UniProtKB-KW"/>
</dbReference>
<dbReference type="GeneID" id="95516619"/>
<evidence type="ECO:0000313" key="11">
    <source>
        <dbReference type="Proteomes" id="UP000182375"/>
    </source>
</evidence>
<evidence type="ECO:0000256" key="6">
    <source>
        <dbReference type="ARBA" id="ARBA00023118"/>
    </source>
</evidence>
<organism evidence="10 11">
    <name type="scientific">Streptomyces misionensis</name>
    <dbReference type="NCBI Taxonomy" id="67331"/>
    <lineage>
        <taxon>Bacteria</taxon>
        <taxon>Bacillati</taxon>
        <taxon>Actinomycetota</taxon>
        <taxon>Actinomycetes</taxon>
        <taxon>Kitasatosporales</taxon>
        <taxon>Streptomycetaceae</taxon>
        <taxon>Streptomyces</taxon>
    </lineage>
</organism>
<dbReference type="GO" id="GO:0000166">
    <property type="term" value="F:nucleotide binding"/>
    <property type="evidence" value="ECO:0007669"/>
    <property type="project" value="UniProtKB-KW"/>
</dbReference>
<evidence type="ECO:0000256" key="7">
    <source>
        <dbReference type="ARBA" id="ARBA00023136"/>
    </source>
</evidence>
<feature type="domain" description="Pycsar effector protein" evidence="9">
    <location>
        <begin position="25"/>
        <end position="163"/>
    </location>
</feature>
<dbReference type="Pfam" id="PF18967">
    <property type="entry name" value="PycTM"/>
    <property type="match status" value="1"/>
</dbReference>
<evidence type="ECO:0000256" key="5">
    <source>
        <dbReference type="ARBA" id="ARBA00022989"/>
    </source>
</evidence>
<evidence type="ECO:0000256" key="2">
    <source>
        <dbReference type="ARBA" id="ARBA00022475"/>
    </source>
</evidence>
<name>A0A1H5K280_9ACTN</name>
<keyword evidence="5 8" id="KW-1133">Transmembrane helix</keyword>
<dbReference type="GO" id="GO:0005886">
    <property type="term" value="C:plasma membrane"/>
    <property type="evidence" value="ECO:0007669"/>
    <property type="project" value="UniProtKB-SubCell"/>
</dbReference>
<keyword evidence="3 8" id="KW-0812">Transmembrane</keyword>
<keyword evidence="7 8" id="KW-0472">Membrane</keyword>
<evidence type="ECO:0000259" key="9">
    <source>
        <dbReference type="Pfam" id="PF18967"/>
    </source>
</evidence>